<proteinExistence type="predicted"/>
<feature type="domain" description="Cupin type-2" evidence="1">
    <location>
        <begin position="37"/>
        <end position="106"/>
    </location>
</feature>
<keyword evidence="3" id="KW-1185">Reference proteome</keyword>
<dbReference type="Pfam" id="PF07883">
    <property type="entry name" value="Cupin_2"/>
    <property type="match status" value="1"/>
</dbReference>
<dbReference type="AlphaFoldDB" id="A0A9X4RND8"/>
<name>A0A9X4RND8_9CYAN</name>
<sequence>MSHQRIFQSSEFFQPTDREPIRSVITESPEAVIVAWYIQPNQEISPHIHPNGQDTWTILQGKGEYYLDPAGNTKAIFAGDVVVAYPNCVHGVFNNSNEPLIFISVVAPANAGYQLVAIAK</sequence>
<dbReference type="InterPro" id="IPR013096">
    <property type="entry name" value="Cupin_2"/>
</dbReference>
<dbReference type="PANTHER" id="PTHR43346">
    <property type="entry name" value="LIGAND BINDING DOMAIN PROTEIN, PUTATIVE (AFU_ORTHOLOGUE AFUA_6G14370)-RELATED"/>
    <property type="match status" value="1"/>
</dbReference>
<dbReference type="Gene3D" id="2.60.120.10">
    <property type="entry name" value="Jelly Rolls"/>
    <property type="match status" value="1"/>
</dbReference>
<evidence type="ECO:0000259" key="1">
    <source>
        <dbReference type="Pfam" id="PF07883"/>
    </source>
</evidence>
<dbReference type="PANTHER" id="PTHR43346:SF1">
    <property type="entry name" value="QUERCETIN 2,3-DIOXYGENASE-RELATED"/>
    <property type="match status" value="1"/>
</dbReference>
<dbReference type="InterPro" id="IPR011051">
    <property type="entry name" value="RmlC_Cupin_sf"/>
</dbReference>
<evidence type="ECO:0000313" key="3">
    <source>
        <dbReference type="Proteomes" id="UP001152872"/>
    </source>
</evidence>
<comment type="caution">
    <text evidence="2">The sequence shown here is derived from an EMBL/GenBank/DDBJ whole genome shotgun (WGS) entry which is preliminary data.</text>
</comment>
<dbReference type="CDD" id="cd07008">
    <property type="entry name" value="cupin_yp_001338853-like"/>
    <property type="match status" value="1"/>
</dbReference>
<evidence type="ECO:0000313" key="2">
    <source>
        <dbReference type="EMBL" id="MDG3497204.1"/>
    </source>
</evidence>
<dbReference type="RefSeq" id="WP_009629415.1">
    <property type="nucleotide sequence ID" value="NZ_VBTY01000299.1"/>
</dbReference>
<accession>A0A9X4RND8</accession>
<dbReference type="Proteomes" id="UP001152872">
    <property type="component" value="Unassembled WGS sequence"/>
</dbReference>
<organism evidence="2 3">
    <name type="scientific">Pseudanabaena catenata USMAC16</name>
    <dbReference type="NCBI Taxonomy" id="1855837"/>
    <lineage>
        <taxon>Bacteria</taxon>
        <taxon>Bacillati</taxon>
        <taxon>Cyanobacteriota</taxon>
        <taxon>Cyanophyceae</taxon>
        <taxon>Pseudanabaenales</taxon>
        <taxon>Pseudanabaenaceae</taxon>
        <taxon>Pseudanabaena</taxon>
    </lineage>
</organism>
<protein>
    <submittedName>
        <fullName evidence="2">Cupin domain-containing protein</fullName>
    </submittedName>
</protein>
<dbReference type="SUPFAM" id="SSF51182">
    <property type="entry name" value="RmlC-like cupins"/>
    <property type="match status" value="1"/>
</dbReference>
<dbReference type="EMBL" id="VBTY01000299">
    <property type="protein sequence ID" value="MDG3497204.1"/>
    <property type="molecule type" value="Genomic_DNA"/>
</dbReference>
<reference evidence="2" key="1">
    <citation type="submission" date="2019-05" db="EMBL/GenBank/DDBJ databases">
        <title>Whole genome sequencing of Pseudanabaena catenata USMAC16.</title>
        <authorList>
            <person name="Khan Z."/>
            <person name="Omar W.M."/>
            <person name="Convey P."/>
            <person name="Merican F."/>
            <person name="Najimudin N."/>
        </authorList>
    </citation>
    <scope>NUCLEOTIDE SEQUENCE</scope>
    <source>
        <strain evidence="2">USMAC16</strain>
    </source>
</reference>
<gene>
    <name evidence="2" type="ORF">FEV09_21935</name>
</gene>
<dbReference type="InterPro" id="IPR014710">
    <property type="entry name" value="RmlC-like_jellyroll"/>
</dbReference>
<dbReference type="InterPro" id="IPR052538">
    <property type="entry name" value="Flavonoid_dioxygenase-like"/>
</dbReference>